<reference evidence="1 2" key="1">
    <citation type="submission" date="2018-07" db="EMBL/GenBank/DDBJ databases">
        <title>Bacillus sp. YLB-04 draft genome sequence.</title>
        <authorList>
            <person name="Yu L."/>
            <person name="Tang X."/>
        </authorList>
    </citation>
    <scope>NUCLEOTIDE SEQUENCE [LARGE SCALE GENOMIC DNA]</scope>
    <source>
        <strain evidence="1 2">YLB-04</strain>
    </source>
</reference>
<dbReference type="Gene3D" id="2.60.120.10">
    <property type="entry name" value="Jelly Rolls"/>
    <property type="match status" value="1"/>
</dbReference>
<accession>A0A3D8GN23</accession>
<proteinExistence type="predicted"/>
<dbReference type="OrthoDB" id="9794183at2"/>
<evidence type="ECO:0008006" key="3">
    <source>
        <dbReference type="Google" id="ProtNLM"/>
    </source>
</evidence>
<dbReference type="InterPro" id="IPR014710">
    <property type="entry name" value="RmlC-like_jellyroll"/>
</dbReference>
<sequence length="89" mass="9685">MTFCIDKTVIHAVPGTYVYAPKGIKHTFKANTETSKVLLTVYPSGFEQFVNELSEPVPEQLPLAPDGPPSPEAIHALISIAAKYGIEMK</sequence>
<dbReference type="InterPro" id="IPR011051">
    <property type="entry name" value="RmlC_Cupin_sf"/>
</dbReference>
<evidence type="ECO:0000313" key="2">
    <source>
        <dbReference type="Proteomes" id="UP000257144"/>
    </source>
</evidence>
<protein>
    <recommendedName>
        <fullName evidence="3">Cupin 2 conserved barrel domain-containing protein</fullName>
    </recommendedName>
</protein>
<dbReference type="Proteomes" id="UP000257144">
    <property type="component" value="Unassembled WGS sequence"/>
</dbReference>
<keyword evidence="2" id="KW-1185">Reference proteome</keyword>
<dbReference type="SUPFAM" id="SSF51182">
    <property type="entry name" value="RmlC-like cupins"/>
    <property type="match status" value="1"/>
</dbReference>
<name>A0A3D8GN23_9BACI</name>
<organism evidence="1 2">
    <name type="scientific">Neobacillus piezotolerans</name>
    <dbReference type="NCBI Taxonomy" id="2259171"/>
    <lineage>
        <taxon>Bacteria</taxon>
        <taxon>Bacillati</taxon>
        <taxon>Bacillota</taxon>
        <taxon>Bacilli</taxon>
        <taxon>Bacillales</taxon>
        <taxon>Bacillaceae</taxon>
        <taxon>Neobacillus</taxon>
    </lineage>
</organism>
<evidence type="ECO:0000313" key="1">
    <source>
        <dbReference type="EMBL" id="RDU35863.1"/>
    </source>
</evidence>
<dbReference type="AlphaFoldDB" id="A0A3D8GN23"/>
<dbReference type="EMBL" id="QNQT01000008">
    <property type="protein sequence ID" value="RDU35863.1"/>
    <property type="molecule type" value="Genomic_DNA"/>
</dbReference>
<comment type="caution">
    <text evidence="1">The sequence shown here is derived from an EMBL/GenBank/DDBJ whole genome shotgun (WGS) entry which is preliminary data.</text>
</comment>
<gene>
    <name evidence="1" type="ORF">DRW41_16400</name>
</gene>